<sequence length="253" mass="28042">MDSAGCVSSPILKAFVMKVSEVEAEFHRGISELLRGVAVSTVSLPSNETKGQEEWRVVSSGAKRRKILKAPQRVETKNSFAVLEGVEEEKEKAEGDKVRRVEESPPTDKILSAGKILVIGDSQVRHLNMAFCDKDRERRTRLCLPGAGIEGVNAQLDMCLVDGTKPIVFLSEGGNDICKVRSEELFRRFKEALAKIGNKDATHVVCGVLPRRGLGGEWLSRAIAINCRLADHCRSNGWVFIDNWDLFYSKDTL</sequence>
<protein>
    <recommendedName>
        <fullName evidence="3">SGNH hydrolase-type esterase domain-containing protein</fullName>
    </recommendedName>
</protein>
<keyword evidence="2" id="KW-1185">Reference proteome</keyword>
<reference evidence="1 2" key="1">
    <citation type="submission" date="2019-05" db="EMBL/GenBank/DDBJ databases">
        <title>Another draft genome of Portunus trituberculatus and its Hox gene families provides insights of decapod evolution.</title>
        <authorList>
            <person name="Jeong J.-H."/>
            <person name="Song I."/>
            <person name="Kim S."/>
            <person name="Choi T."/>
            <person name="Kim D."/>
            <person name="Ryu S."/>
            <person name="Kim W."/>
        </authorList>
    </citation>
    <scope>NUCLEOTIDE SEQUENCE [LARGE SCALE GENOMIC DNA]</scope>
    <source>
        <tissue evidence="1">Muscle</tissue>
    </source>
</reference>
<evidence type="ECO:0008006" key="3">
    <source>
        <dbReference type="Google" id="ProtNLM"/>
    </source>
</evidence>
<evidence type="ECO:0000313" key="1">
    <source>
        <dbReference type="EMBL" id="MPC45802.1"/>
    </source>
</evidence>
<dbReference type="Gene3D" id="3.40.50.12700">
    <property type="match status" value="1"/>
</dbReference>
<accession>A0A5B7FH06</accession>
<gene>
    <name evidence="1" type="ORF">E2C01_039507</name>
</gene>
<comment type="caution">
    <text evidence="1">The sequence shown here is derived from an EMBL/GenBank/DDBJ whole genome shotgun (WGS) entry which is preliminary data.</text>
</comment>
<dbReference type="AlphaFoldDB" id="A0A5B7FH06"/>
<dbReference type="EMBL" id="VSRR010006901">
    <property type="protein sequence ID" value="MPC45802.1"/>
    <property type="molecule type" value="Genomic_DNA"/>
</dbReference>
<dbReference type="Proteomes" id="UP000324222">
    <property type="component" value="Unassembled WGS sequence"/>
</dbReference>
<proteinExistence type="predicted"/>
<organism evidence="1 2">
    <name type="scientific">Portunus trituberculatus</name>
    <name type="common">Swimming crab</name>
    <name type="synonym">Neptunus trituberculatus</name>
    <dbReference type="NCBI Taxonomy" id="210409"/>
    <lineage>
        <taxon>Eukaryota</taxon>
        <taxon>Metazoa</taxon>
        <taxon>Ecdysozoa</taxon>
        <taxon>Arthropoda</taxon>
        <taxon>Crustacea</taxon>
        <taxon>Multicrustacea</taxon>
        <taxon>Malacostraca</taxon>
        <taxon>Eumalacostraca</taxon>
        <taxon>Eucarida</taxon>
        <taxon>Decapoda</taxon>
        <taxon>Pleocyemata</taxon>
        <taxon>Brachyura</taxon>
        <taxon>Eubrachyura</taxon>
        <taxon>Portunoidea</taxon>
        <taxon>Portunidae</taxon>
        <taxon>Portuninae</taxon>
        <taxon>Portunus</taxon>
    </lineage>
</organism>
<name>A0A5B7FH06_PORTR</name>
<dbReference type="SUPFAM" id="SSF52266">
    <property type="entry name" value="SGNH hydrolase"/>
    <property type="match status" value="1"/>
</dbReference>
<dbReference type="Gene3D" id="3.40.50.12690">
    <property type="match status" value="1"/>
</dbReference>
<dbReference type="OrthoDB" id="10072345at2759"/>
<evidence type="ECO:0000313" key="2">
    <source>
        <dbReference type="Proteomes" id="UP000324222"/>
    </source>
</evidence>